<reference evidence="4 5" key="1">
    <citation type="submission" date="2024-11" db="EMBL/GenBank/DDBJ databases">
        <title>A near-complete genome assembly of Cinchona calisaya.</title>
        <authorList>
            <person name="Lian D.C."/>
            <person name="Zhao X.W."/>
            <person name="Wei L."/>
        </authorList>
    </citation>
    <scope>NUCLEOTIDE SEQUENCE [LARGE SCALE GENOMIC DNA]</scope>
    <source>
        <tissue evidence="4">Nenye</tissue>
    </source>
</reference>
<gene>
    <name evidence="4" type="ORF">ACH5RR_037737</name>
</gene>
<accession>A0ABD2Y8D3</accession>
<dbReference type="EMBL" id="JBJUIK010000015">
    <property type="protein sequence ID" value="KAL3503288.1"/>
    <property type="molecule type" value="Genomic_DNA"/>
</dbReference>
<keyword evidence="1" id="KW-0472">Membrane</keyword>
<dbReference type="InterPro" id="IPR025315">
    <property type="entry name" value="DUF4220"/>
</dbReference>
<dbReference type="Pfam" id="PF13968">
    <property type="entry name" value="DUF4220"/>
    <property type="match status" value="1"/>
</dbReference>
<proteinExistence type="predicted"/>
<name>A0ABD2Y8D3_9GENT</name>
<keyword evidence="1" id="KW-0812">Transmembrane</keyword>
<feature type="transmembrane region" description="Helical" evidence="1">
    <location>
        <begin position="32"/>
        <end position="50"/>
    </location>
</feature>
<feature type="domain" description="DUF4220" evidence="3">
    <location>
        <begin position="9"/>
        <end position="234"/>
    </location>
</feature>
<comment type="caution">
    <text evidence="4">The sequence shown here is derived from an EMBL/GenBank/DDBJ whole genome shotgun (WGS) entry which is preliminary data.</text>
</comment>
<evidence type="ECO:0000256" key="2">
    <source>
        <dbReference type="SAM" id="SignalP"/>
    </source>
</evidence>
<dbReference type="Proteomes" id="UP001630127">
    <property type="component" value="Unassembled WGS sequence"/>
</dbReference>
<evidence type="ECO:0000256" key="1">
    <source>
        <dbReference type="SAM" id="Phobius"/>
    </source>
</evidence>
<keyword evidence="2" id="KW-0732">Signal</keyword>
<feature type="chain" id="PRO_5044847025" description="DUF4220 domain-containing protein" evidence="2">
    <location>
        <begin position="23"/>
        <end position="278"/>
    </location>
</feature>
<organism evidence="4 5">
    <name type="scientific">Cinchona calisaya</name>
    <dbReference type="NCBI Taxonomy" id="153742"/>
    <lineage>
        <taxon>Eukaryota</taxon>
        <taxon>Viridiplantae</taxon>
        <taxon>Streptophyta</taxon>
        <taxon>Embryophyta</taxon>
        <taxon>Tracheophyta</taxon>
        <taxon>Spermatophyta</taxon>
        <taxon>Magnoliopsida</taxon>
        <taxon>eudicotyledons</taxon>
        <taxon>Gunneridae</taxon>
        <taxon>Pentapetalae</taxon>
        <taxon>asterids</taxon>
        <taxon>lamiids</taxon>
        <taxon>Gentianales</taxon>
        <taxon>Rubiaceae</taxon>
        <taxon>Cinchonoideae</taxon>
        <taxon>Cinchoneae</taxon>
        <taxon>Cinchona</taxon>
    </lineage>
</organism>
<protein>
    <recommendedName>
        <fullName evidence="3">DUF4220 domain-containing protein</fullName>
    </recommendedName>
</protein>
<dbReference type="PANTHER" id="PTHR31325">
    <property type="entry name" value="OS01G0798800 PROTEIN-RELATED"/>
    <property type="match status" value="1"/>
</dbReference>
<keyword evidence="5" id="KW-1185">Reference proteome</keyword>
<dbReference type="AlphaFoldDB" id="A0ABD2Y8D3"/>
<evidence type="ECO:0000259" key="3">
    <source>
        <dbReference type="Pfam" id="PF13968"/>
    </source>
</evidence>
<sequence length="278" mass="32718">MMPWQHFAFLLLHLGGPDAITAFSLEDNGLWIRHLLGLMVQLLAVAYIISQSIPNDFWIPTVLVFLAGFIKYAERTRAVYLACLVNFKDYMRSKPDPEPDYAELRQEYVSRMKAIKMLHIPEKRDTYFGMEDIVKLCELDEIKILLRGYRFYNIFKGLIVDNVFSHHERNHSRMYFFKLTPQAAFRLMEVELNFMYDALYYTKMAAVHNGIFGYIFRFFCNATVVATFVLFTSHPSVRYCYYLWFACRCYFPRLDSPCQAHFLGLDYCSSRPSQASEC</sequence>
<evidence type="ECO:0000313" key="5">
    <source>
        <dbReference type="Proteomes" id="UP001630127"/>
    </source>
</evidence>
<evidence type="ECO:0000313" key="4">
    <source>
        <dbReference type="EMBL" id="KAL3503288.1"/>
    </source>
</evidence>
<feature type="signal peptide" evidence="2">
    <location>
        <begin position="1"/>
        <end position="22"/>
    </location>
</feature>
<keyword evidence="1" id="KW-1133">Transmembrane helix</keyword>